<dbReference type="RefSeq" id="WP_184652409.1">
    <property type="nucleotide sequence ID" value="NZ_JACHFR010000002.1"/>
</dbReference>
<organism evidence="1 2">
    <name type="scientific">Treponema rectale</name>
    <dbReference type="NCBI Taxonomy" id="744512"/>
    <lineage>
        <taxon>Bacteria</taxon>
        <taxon>Pseudomonadati</taxon>
        <taxon>Spirochaetota</taxon>
        <taxon>Spirochaetia</taxon>
        <taxon>Spirochaetales</taxon>
        <taxon>Treponemataceae</taxon>
        <taxon>Treponema</taxon>
    </lineage>
</organism>
<dbReference type="EMBL" id="JACHFR010000002">
    <property type="protein sequence ID" value="MBB5218971.1"/>
    <property type="molecule type" value="Genomic_DNA"/>
</dbReference>
<comment type="caution">
    <text evidence="1">The sequence shown here is derived from an EMBL/GenBank/DDBJ whole genome shotgun (WGS) entry which is preliminary data.</text>
</comment>
<protein>
    <submittedName>
        <fullName evidence="1">Uncharacterized protein</fullName>
    </submittedName>
</protein>
<dbReference type="Gene3D" id="2.180.10.10">
    <property type="entry name" value="RHS repeat-associated core"/>
    <property type="match status" value="1"/>
</dbReference>
<proteinExistence type="predicted"/>
<accession>A0A840SHT3</accession>
<gene>
    <name evidence="1" type="ORF">HNP77_001340</name>
</gene>
<dbReference type="Proteomes" id="UP000578697">
    <property type="component" value="Unassembled WGS sequence"/>
</dbReference>
<keyword evidence="2" id="KW-1185">Reference proteome</keyword>
<reference evidence="1 2" key="1">
    <citation type="submission" date="2020-08" db="EMBL/GenBank/DDBJ databases">
        <title>Genomic Encyclopedia of Type Strains, Phase IV (KMG-IV): sequencing the most valuable type-strain genomes for metagenomic binning, comparative biology and taxonomic classification.</title>
        <authorList>
            <person name="Goeker M."/>
        </authorList>
    </citation>
    <scope>NUCLEOTIDE SEQUENCE [LARGE SCALE GENOMIC DNA]</scope>
    <source>
        <strain evidence="1 2">DSM 103679</strain>
    </source>
</reference>
<evidence type="ECO:0000313" key="2">
    <source>
        <dbReference type="Proteomes" id="UP000578697"/>
    </source>
</evidence>
<sequence>MIRFFDSKQYTKYSSFIIVSRRFAITSSLKKMWMVQTKIRIVTKLAAGGERTIHEEYYKQFYYHSDYLGSAALITDYRGDEYQRIEYTPYGEIWVEEQKVKNEAHVYLP</sequence>
<name>A0A840SHT3_9SPIR</name>
<dbReference type="AlphaFoldDB" id="A0A840SHT3"/>
<evidence type="ECO:0000313" key="1">
    <source>
        <dbReference type="EMBL" id="MBB5218971.1"/>
    </source>
</evidence>